<comment type="catalytic activity">
    <reaction evidence="2 15">
        <text>1-(2-carboxyphenylamino)-1-deoxy-D-ribulose 5-phosphate + H(+) = (1S,2R)-1-C-(indol-3-yl)glycerol 3-phosphate + CO2 + H2O</text>
        <dbReference type="Rhea" id="RHEA:23476"/>
        <dbReference type="ChEBI" id="CHEBI:15377"/>
        <dbReference type="ChEBI" id="CHEBI:15378"/>
        <dbReference type="ChEBI" id="CHEBI:16526"/>
        <dbReference type="ChEBI" id="CHEBI:58613"/>
        <dbReference type="ChEBI" id="CHEBI:58866"/>
        <dbReference type="EC" id="4.1.1.48"/>
    </reaction>
</comment>
<dbReference type="EC" id="5.3.1.24" evidence="16"/>
<keyword evidence="7 15" id="KW-0028">Amino-acid biosynthesis</keyword>
<dbReference type="InterPro" id="IPR013785">
    <property type="entry name" value="Aldolase_TIM"/>
</dbReference>
<protein>
    <recommendedName>
        <fullName evidence="15 16">Multifunctional fusion protein</fullName>
    </recommendedName>
    <domain>
        <recommendedName>
            <fullName evidence="15">Indole-3-glycerol phosphate synthase</fullName>
            <shortName evidence="15">IGPS</shortName>
            <ecNumber evidence="15">4.1.1.48</ecNumber>
        </recommendedName>
    </domain>
    <domain>
        <recommendedName>
            <fullName evidence="16">N-(5'-phosphoribosyl)anthranilate isomerase</fullName>
            <shortName evidence="16">PRAI</shortName>
            <ecNumber evidence="16">5.3.1.24</ecNumber>
        </recommendedName>
    </domain>
</protein>
<comment type="pathway">
    <text evidence="4 15">Amino-acid biosynthesis; L-tryptophan biosynthesis; L-tryptophan from chorismate: step 4/5.</text>
</comment>
<evidence type="ECO:0000256" key="1">
    <source>
        <dbReference type="ARBA" id="ARBA00001164"/>
    </source>
</evidence>
<comment type="similarity">
    <text evidence="5">In the N-terminal section; belongs to the TrpC family.</text>
</comment>
<evidence type="ECO:0000256" key="13">
    <source>
        <dbReference type="ARBA" id="ARBA00023268"/>
    </source>
</evidence>
<evidence type="ECO:0000259" key="17">
    <source>
        <dbReference type="Pfam" id="PF00218"/>
    </source>
</evidence>
<dbReference type="Pfam" id="PF00218">
    <property type="entry name" value="IGPS"/>
    <property type="match status" value="1"/>
</dbReference>
<dbReference type="NCBIfam" id="NF001377">
    <property type="entry name" value="PRK00278.2-4"/>
    <property type="match status" value="1"/>
</dbReference>
<dbReference type="Proteomes" id="UP001500171">
    <property type="component" value="Unassembled WGS sequence"/>
</dbReference>
<organism evidence="19 20">
    <name type="scientific">Orbus sasakiae</name>
    <dbReference type="NCBI Taxonomy" id="1078475"/>
    <lineage>
        <taxon>Bacteria</taxon>
        <taxon>Pseudomonadati</taxon>
        <taxon>Pseudomonadota</taxon>
        <taxon>Gammaproteobacteria</taxon>
        <taxon>Orbales</taxon>
        <taxon>Orbaceae</taxon>
        <taxon>Orbus</taxon>
    </lineage>
</organism>
<keyword evidence="11 16" id="KW-0413">Isomerase</keyword>
<evidence type="ECO:0000256" key="3">
    <source>
        <dbReference type="ARBA" id="ARBA00004664"/>
    </source>
</evidence>
<comment type="caution">
    <text evidence="19">The sequence shown here is derived from an EMBL/GenBank/DDBJ whole genome shotgun (WGS) entry which is preliminary data.</text>
</comment>
<evidence type="ECO:0000256" key="16">
    <source>
        <dbReference type="HAMAP-Rule" id="MF_00135"/>
    </source>
</evidence>
<evidence type="ECO:0000313" key="20">
    <source>
        <dbReference type="Proteomes" id="UP001500171"/>
    </source>
</evidence>
<evidence type="ECO:0000256" key="12">
    <source>
        <dbReference type="ARBA" id="ARBA00023239"/>
    </source>
</evidence>
<evidence type="ECO:0000256" key="7">
    <source>
        <dbReference type="ARBA" id="ARBA00022605"/>
    </source>
</evidence>
<dbReference type="PANTHER" id="PTHR22854:SF2">
    <property type="entry name" value="INDOLE-3-GLYCEROL-PHOSPHATE SYNTHASE"/>
    <property type="match status" value="1"/>
</dbReference>
<dbReference type="InterPro" id="IPR001240">
    <property type="entry name" value="PRAI_dom"/>
</dbReference>
<dbReference type="InterPro" id="IPR045186">
    <property type="entry name" value="Indole-3-glycerol_P_synth"/>
</dbReference>
<evidence type="ECO:0000256" key="6">
    <source>
        <dbReference type="ARBA" id="ARBA00009847"/>
    </source>
</evidence>
<keyword evidence="10 15" id="KW-0057">Aromatic amino acid biosynthesis</keyword>
<dbReference type="EC" id="4.1.1.48" evidence="15"/>
<evidence type="ECO:0000256" key="11">
    <source>
        <dbReference type="ARBA" id="ARBA00023235"/>
    </source>
</evidence>
<dbReference type="SUPFAM" id="SSF51366">
    <property type="entry name" value="Ribulose-phoshate binding barrel"/>
    <property type="match status" value="2"/>
</dbReference>
<accession>A0ABP9N9U7</accession>
<evidence type="ECO:0000256" key="10">
    <source>
        <dbReference type="ARBA" id="ARBA00023141"/>
    </source>
</evidence>
<comment type="catalytic activity">
    <reaction evidence="1 16">
        <text>N-(5-phospho-beta-D-ribosyl)anthranilate = 1-(2-carboxyphenylamino)-1-deoxy-D-ribulose 5-phosphate</text>
        <dbReference type="Rhea" id="RHEA:21540"/>
        <dbReference type="ChEBI" id="CHEBI:18277"/>
        <dbReference type="ChEBI" id="CHEBI:58613"/>
        <dbReference type="EC" id="5.3.1.24"/>
    </reaction>
</comment>
<dbReference type="NCBIfam" id="NF006945">
    <property type="entry name" value="PRK09427.1"/>
    <property type="match status" value="1"/>
</dbReference>
<dbReference type="EMBL" id="BAABHY010000003">
    <property type="protein sequence ID" value="GAA5111494.1"/>
    <property type="molecule type" value="Genomic_DNA"/>
</dbReference>
<evidence type="ECO:0000313" key="19">
    <source>
        <dbReference type="EMBL" id="GAA5111494.1"/>
    </source>
</evidence>
<gene>
    <name evidence="19" type="primary">trpCF</name>
    <name evidence="15" type="synonym">trpC</name>
    <name evidence="16" type="synonym">trpF</name>
    <name evidence="19" type="ORF">GCM10023211_17020</name>
</gene>
<comment type="similarity">
    <text evidence="15">Belongs to the TrpC family.</text>
</comment>
<feature type="domain" description="Indole-3-glycerol phosphate synthase" evidence="17">
    <location>
        <begin position="16"/>
        <end position="262"/>
    </location>
</feature>
<feature type="domain" description="N-(5'phosphoribosyl) anthranilate isomerase (PRAI)" evidence="18">
    <location>
        <begin position="268"/>
        <end position="457"/>
    </location>
</feature>
<reference evidence="20" key="1">
    <citation type="journal article" date="2019" name="Int. J. Syst. Evol. Microbiol.">
        <title>The Global Catalogue of Microorganisms (GCM) 10K type strain sequencing project: providing services to taxonomists for standard genome sequencing and annotation.</title>
        <authorList>
            <consortium name="The Broad Institute Genomics Platform"/>
            <consortium name="The Broad Institute Genome Sequencing Center for Infectious Disease"/>
            <person name="Wu L."/>
            <person name="Ma J."/>
        </authorList>
    </citation>
    <scope>NUCLEOTIDE SEQUENCE [LARGE SCALE GENOMIC DNA]</scope>
    <source>
        <strain evidence="20">JCM 18050</strain>
    </source>
</reference>
<evidence type="ECO:0000256" key="15">
    <source>
        <dbReference type="HAMAP-Rule" id="MF_00134"/>
    </source>
</evidence>
<dbReference type="HAMAP" id="MF_00134_B">
    <property type="entry name" value="IGPS_B"/>
    <property type="match status" value="1"/>
</dbReference>
<keyword evidence="12 15" id="KW-0456">Lyase</keyword>
<comment type="pathway">
    <text evidence="3 16">Amino-acid biosynthesis; L-tryptophan biosynthesis; L-tryptophan from chorismate: step 3/5.</text>
</comment>
<evidence type="ECO:0000256" key="5">
    <source>
        <dbReference type="ARBA" id="ARBA00007902"/>
    </source>
</evidence>
<dbReference type="InterPro" id="IPR013798">
    <property type="entry name" value="Indole-3-glycerol_P_synth_dom"/>
</dbReference>
<comment type="similarity">
    <text evidence="6">In the C-terminal section; belongs to the TrpF family.</text>
</comment>
<dbReference type="HAMAP" id="MF_00135">
    <property type="entry name" value="PRAI"/>
    <property type="match status" value="1"/>
</dbReference>
<dbReference type="GO" id="GO:0016853">
    <property type="term" value="F:isomerase activity"/>
    <property type="evidence" value="ECO:0007669"/>
    <property type="project" value="UniProtKB-KW"/>
</dbReference>
<keyword evidence="13" id="KW-0511">Multifunctional enzyme</keyword>
<comment type="similarity">
    <text evidence="16">Belongs to the TrpF family.</text>
</comment>
<comment type="function">
    <text evidence="14">Bifunctional enzyme that catalyzes two sequential steps of tryptophan biosynthetic pathway. The first reaction is catalyzed by the isomerase, coded by the TrpF domain; the second reaction is catalyzed by the synthase, coded by the TrpC domain.</text>
</comment>
<evidence type="ECO:0000259" key="18">
    <source>
        <dbReference type="Pfam" id="PF00697"/>
    </source>
</evidence>
<dbReference type="PANTHER" id="PTHR22854">
    <property type="entry name" value="TRYPTOPHAN BIOSYNTHESIS PROTEIN"/>
    <property type="match status" value="1"/>
</dbReference>
<dbReference type="CDD" id="cd00405">
    <property type="entry name" value="PRAI"/>
    <property type="match status" value="1"/>
</dbReference>
<name>A0ABP9N9U7_9GAMM</name>
<dbReference type="InterPro" id="IPR001468">
    <property type="entry name" value="Indole-3-GlycerolPSynthase_CS"/>
</dbReference>
<evidence type="ECO:0000256" key="14">
    <source>
        <dbReference type="ARBA" id="ARBA00025592"/>
    </source>
</evidence>
<keyword evidence="8 15" id="KW-0210">Decarboxylase</keyword>
<sequence length="468" mass="52386">MTIESLVNNVEMATVLKKIVADKVTWIATRKEAQPLSTFKMQLTPSDRSFYSALTQQSSVFILECKKASPSKGLIRDDFDPVAIAKIYNTHANAISVLTDEKYFQGSFDFLPRVKAHCQQPILCKDFIIDEYQIYLARYYQADAILLMLSILSDDEYRYLSDIAHRLNMGVLTEASTQQEVERAIALNAKVIGINNRDLRDLSVDLNRVKQLAPQIPDDRIVISESGIHTHPHILELSQYADGFLIGSALMAEDNLELAIRKIMLGENKVCGLTKKEDAAAAYRAGAVYGGLIFVTHSPRYIQPIKARSVLSAAKLNWVGVFKDEDIEDVAHVAQSLNLYAVQLHGNEDDHYLAQLRQRLPKCCQIWQALSINEYIPEHNNPLVSRYIFDHGTGGSGIPFDWQLLANQKCDHVILAGGINPQNAEHAIQTGVAGLDINSGVEISPGIKDHNKIEQVFAILRHYPYSRT</sequence>
<evidence type="ECO:0000256" key="9">
    <source>
        <dbReference type="ARBA" id="ARBA00022822"/>
    </source>
</evidence>
<evidence type="ECO:0000256" key="4">
    <source>
        <dbReference type="ARBA" id="ARBA00004696"/>
    </source>
</evidence>
<dbReference type="CDD" id="cd00331">
    <property type="entry name" value="IGPS"/>
    <property type="match status" value="1"/>
</dbReference>
<proteinExistence type="inferred from homology"/>
<evidence type="ECO:0000256" key="8">
    <source>
        <dbReference type="ARBA" id="ARBA00022793"/>
    </source>
</evidence>
<dbReference type="Pfam" id="PF00697">
    <property type="entry name" value="PRAI"/>
    <property type="match status" value="1"/>
</dbReference>
<dbReference type="Gene3D" id="3.20.20.70">
    <property type="entry name" value="Aldolase class I"/>
    <property type="match status" value="2"/>
</dbReference>
<keyword evidence="9 15" id="KW-0822">Tryptophan biosynthesis</keyword>
<dbReference type="InterPro" id="IPR011060">
    <property type="entry name" value="RibuloseP-bd_barrel"/>
</dbReference>
<evidence type="ECO:0000256" key="2">
    <source>
        <dbReference type="ARBA" id="ARBA00001633"/>
    </source>
</evidence>
<dbReference type="PROSITE" id="PS00614">
    <property type="entry name" value="IGPS"/>
    <property type="match status" value="1"/>
</dbReference>
<keyword evidence="20" id="KW-1185">Reference proteome</keyword>